<dbReference type="Pfam" id="PF03692">
    <property type="entry name" value="CxxCxxCC"/>
    <property type="match status" value="1"/>
</dbReference>
<dbReference type="AlphaFoldDB" id="A0AAE3JL87"/>
<keyword evidence="2" id="KW-1185">Reference proteome</keyword>
<accession>A0AAE3JL87</accession>
<gene>
    <name evidence="1" type="ORF">K7J14_07685</name>
</gene>
<dbReference type="PANTHER" id="PTHR35866">
    <property type="entry name" value="PUTATIVE-RELATED"/>
    <property type="match status" value="1"/>
</dbReference>
<organism evidence="1 2">
    <name type="scientific">Teretinema zuelzerae</name>
    <dbReference type="NCBI Taxonomy" id="156"/>
    <lineage>
        <taxon>Bacteria</taxon>
        <taxon>Pseudomonadati</taxon>
        <taxon>Spirochaetota</taxon>
        <taxon>Spirochaetia</taxon>
        <taxon>Spirochaetales</taxon>
        <taxon>Treponemataceae</taxon>
        <taxon>Teretinema</taxon>
    </lineage>
</organism>
<dbReference type="EMBL" id="JAINWA010000003">
    <property type="protein sequence ID" value="MCD1654584.1"/>
    <property type="molecule type" value="Genomic_DNA"/>
</dbReference>
<proteinExistence type="predicted"/>
<dbReference type="Proteomes" id="UP001198163">
    <property type="component" value="Unassembled WGS sequence"/>
</dbReference>
<comment type="caution">
    <text evidence="1">The sequence shown here is derived from an EMBL/GenBank/DDBJ whole genome shotgun (WGS) entry which is preliminary data.</text>
</comment>
<protein>
    <submittedName>
        <fullName evidence="1">YkgJ family cysteine cluster protein</fullName>
    </submittedName>
</protein>
<name>A0AAE3JL87_9SPIR</name>
<dbReference type="RefSeq" id="WP_230754983.1">
    <property type="nucleotide sequence ID" value="NZ_JAINWA010000003.1"/>
</dbReference>
<dbReference type="PANTHER" id="PTHR35866:SF1">
    <property type="entry name" value="YKGJ FAMILY CYSTEINE CLUSTER PROTEIN"/>
    <property type="match status" value="1"/>
</dbReference>
<evidence type="ECO:0000313" key="1">
    <source>
        <dbReference type="EMBL" id="MCD1654584.1"/>
    </source>
</evidence>
<evidence type="ECO:0000313" key="2">
    <source>
        <dbReference type="Proteomes" id="UP001198163"/>
    </source>
</evidence>
<sequence length="149" mass="17716">MNTPFYANGLRFSCQRCSCCCRHDPGFVHLSEQDLSRLLSWSGLDRDSFISKWCRWVDRNDGYEYLCLLEKDNYDCILWEDGCKAYEDRPFQCSSYPFWPSLLMDEDWWEANARDCPGVNKGAVHGRDEIESYLARRRAEPYIRRKLDN</sequence>
<reference evidence="1" key="1">
    <citation type="submission" date="2021-08" db="EMBL/GenBank/DDBJ databases">
        <title>Comparative analyses of Brucepasteria parasyntrophica and Teretinema zuelzerae.</title>
        <authorList>
            <person name="Song Y."/>
            <person name="Brune A."/>
        </authorList>
    </citation>
    <scope>NUCLEOTIDE SEQUENCE</scope>
    <source>
        <strain evidence="1">DSM 1903</strain>
    </source>
</reference>
<dbReference type="InterPro" id="IPR005358">
    <property type="entry name" value="Puta_zinc/iron-chelating_dom"/>
</dbReference>